<dbReference type="AlphaFoldDB" id="A0A9N8ZEF8"/>
<sequence length="530" mass="58228">MDKAVRGATKSKSAAPKRKYLTALTKASTNDIALNDMFTTLRYRLREHSWAVVFKSLIVIHTLSRESNGERVLAHIANDPTIINVSGFKDKSGSHAEQKKHIHSYAKYLEEKVVVYRDLKIDYVRQNENGDGRLRSLTVDKGLLREVKIVQRQLGALLNCKFYLDEVDNEVTLVAFRLLVKDLLALFRVVNEGVINVLEHFFEMSKYDAKDSLEIYKTFAKQTEAVVDYLNVAKKLQAALQINIPALKHAPVSLTVTLEGYLNDPNYEENKKAYELSKRNRTESQTSSKPTVKQTTTKSTTPSSSSASKPVTDKMPSDAKPSDSTKEKDLIDFDFFSAIEDRQSVITGSPYQYVGSFGRSATNPFLAVQLIQPQINQPLLLSNQPIQQAPLTLQPSAGLDSNPFRSSMYSTTSTVVSTNSSLSNPFQAVNQLPSVSPNPTNPSNPFSTLFAGSPVQSPVNQQVDSNPFRKMSVSPGFGTSPTGTSSIGQISNVAPGNGLFQNANIGQGNFPFGQGQISQQPAGNMSNGAF</sequence>
<dbReference type="GO" id="GO:0030136">
    <property type="term" value="C:clathrin-coated vesicle"/>
    <property type="evidence" value="ECO:0007669"/>
    <property type="project" value="InterPro"/>
</dbReference>
<dbReference type="SUPFAM" id="SSF89009">
    <property type="entry name" value="GAT-like domain"/>
    <property type="match status" value="1"/>
</dbReference>
<dbReference type="EMBL" id="CAJVPI010000170">
    <property type="protein sequence ID" value="CAG8493835.1"/>
    <property type="molecule type" value="Genomic_DNA"/>
</dbReference>
<reference evidence="5" key="1">
    <citation type="submission" date="2021-06" db="EMBL/GenBank/DDBJ databases">
        <authorList>
            <person name="Kallberg Y."/>
            <person name="Tangrot J."/>
            <person name="Rosling A."/>
        </authorList>
    </citation>
    <scope>NUCLEOTIDE SEQUENCE</scope>
    <source>
        <strain evidence="5">BR232B</strain>
    </source>
</reference>
<evidence type="ECO:0000256" key="2">
    <source>
        <dbReference type="ARBA" id="ARBA00022490"/>
    </source>
</evidence>
<evidence type="ECO:0000313" key="5">
    <source>
        <dbReference type="EMBL" id="CAG8493835.1"/>
    </source>
</evidence>
<feature type="region of interest" description="Disordered" evidence="3">
    <location>
        <begin position="505"/>
        <end position="530"/>
    </location>
</feature>
<evidence type="ECO:0000256" key="3">
    <source>
        <dbReference type="SAM" id="MobiDB-lite"/>
    </source>
</evidence>
<dbReference type="GO" id="GO:0005545">
    <property type="term" value="F:1-phosphatidylinositol binding"/>
    <property type="evidence" value="ECO:0007669"/>
    <property type="project" value="InterPro"/>
</dbReference>
<feature type="compositionally biased region" description="Polar residues" evidence="3">
    <location>
        <begin position="515"/>
        <end position="530"/>
    </location>
</feature>
<dbReference type="PANTHER" id="PTHR22951:SF5">
    <property type="entry name" value="PHOSPHATIDYLINOSITOL-BINDING CLATHRIN ASSEMBLY PROTEIN LAP"/>
    <property type="match status" value="1"/>
</dbReference>
<dbReference type="FunFam" id="1.20.58.150:FF:000004">
    <property type="entry name" value="ENTH domain protein"/>
    <property type="match status" value="1"/>
</dbReference>
<feature type="compositionally biased region" description="Low complexity" evidence="3">
    <location>
        <begin position="284"/>
        <end position="310"/>
    </location>
</feature>
<protein>
    <submittedName>
        <fullName evidence="5">3845_t:CDS:1</fullName>
    </submittedName>
</protein>
<feature type="domain" description="ENTH" evidence="4">
    <location>
        <begin position="1"/>
        <end position="123"/>
    </location>
</feature>
<evidence type="ECO:0000313" key="6">
    <source>
        <dbReference type="Proteomes" id="UP000789739"/>
    </source>
</evidence>
<dbReference type="GO" id="GO:0000149">
    <property type="term" value="F:SNARE binding"/>
    <property type="evidence" value="ECO:0007669"/>
    <property type="project" value="TreeGrafter"/>
</dbReference>
<comment type="caution">
    <text evidence="5">The sequence shown here is derived from an EMBL/GenBank/DDBJ whole genome shotgun (WGS) entry which is preliminary data.</text>
</comment>
<keyword evidence="6" id="KW-1185">Reference proteome</keyword>
<dbReference type="InterPro" id="IPR011417">
    <property type="entry name" value="ANTH_dom"/>
</dbReference>
<dbReference type="Gene3D" id="1.25.40.90">
    <property type="match status" value="1"/>
</dbReference>
<feature type="region of interest" description="Disordered" evidence="3">
    <location>
        <begin position="275"/>
        <end position="326"/>
    </location>
</feature>
<comment type="subcellular location">
    <subcellularLocation>
        <location evidence="1">Cytoplasm</location>
    </subcellularLocation>
</comment>
<dbReference type="InterPro" id="IPR008942">
    <property type="entry name" value="ENTH_VHS"/>
</dbReference>
<dbReference type="SMART" id="SM00273">
    <property type="entry name" value="ENTH"/>
    <property type="match status" value="1"/>
</dbReference>
<dbReference type="GO" id="GO:0048268">
    <property type="term" value="P:clathrin coat assembly"/>
    <property type="evidence" value="ECO:0007669"/>
    <property type="project" value="InterPro"/>
</dbReference>
<dbReference type="InterPro" id="IPR014712">
    <property type="entry name" value="ANTH_dom_sf"/>
</dbReference>
<gene>
    <name evidence="5" type="ORF">PBRASI_LOCUS2250</name>
</gene>
<dbReference type="OrthoDB" id="44015at2759"/>
<dbReference type="InterPro" id="IPR045192">
    <property type="entry name" value="AP180-like"/>
</dbReference>
<keyword evidence="2" id="KW-0963">Cytoplasm</keyword>
<organism evidence="5 6">
    <name type="scientific">Paraglomus brasilianum</name>
    <dbReference type="NCBI Taxonomy" id="144538"/>
    <lineage>
        <taxon>Eukaryota</taxon>
        <taxon>Fungi</taxon>
        <taxon>Fungi incertae sedis</taxon>
        <taxon>Mucoromycota</taxon>
        <taxon>Glomeromycotina</taxon>
        <taxon>Glomeromycetes</taxon>
        <taxon>Paraglomerales</taxon>
        <taxon>Paraglomeraceae</taxon>
        <taxon>Paraglomus</taxon>
    </lineage>
</organism>
<evidence type="ECO:0000256" key="1">
    <source>
        <dbReference type="ARBA" id="ARBA00004496"/>
    </source>
</evidence>
<dbReference type="Pfam" id="PF07651">
    <property type="entry name" value="ANTH"/>
    <property type="match status" value="1"/>
</dbReference>
<dbReference type="PROSITE" id="PS50942">
    <property type="entry name" value="ENTH"/>
    <property type="match status" value="1"/>
</dbReference>
<dbReference type="InterPro" id="IPR013809">
    <property type="entry name" value="ENTH"/>
</dbReference>
<evidence type="ECO:0000259" key="4">
    <source>
        <dbReference type="PROSITE" id="PS50942"/>
    </source>
</evidence>
<dbReference type="Proteomes" id="UP000789739">
    <property type="component" value="Unassembled WGS sequence"/>
</dbReference>
<dbReference type="GO" id="GO:0005905">
    <property type="term" value="C:clathrin-coated pit"/>
    <property type="evidence" value="ECO:0007669"/>
    <property type="project" value="TreeGrafter"/>
</dbReference>
<dbReference type="GO" id="GO:0006900">
    <property type="term" value="P:vesicle budding from membrane"/>
    <property type="evidence" value="ECO:0007669"/>
    <property type="project" value="TreeGrafter"/>
</dbReference>
<accession>A0A9N8ZEF8</accession>
<dbReference type="CDD" id="cd16988">
    <property type="entry name" value="ANTH_N_YAP180"/>
    <property type="match status" value="1"/>
</dbReference>
<dbReference type="GO" id="GO:0005546">
    <property type="term" value="F:phosphatidylinositol-4,5-bisphosphate binding"/>
    <property type="evidence" value="ECO:0007669"/>
    <property type="project" value="TreeGrafter"/>
</dbReference>
<dbReference type="Gene3D" id="1.20.58.150">
    <property type="entry name" value="ANTH domain"/>
    <property type="match status" value="1"/>
</dbReference>
<dbReference type="SUPFAM" id="SSF48464">
    <property type="entry name" value="ENTH/VHS domain"/>
    <property type="match status" value="1"/>
</dbReference>
<dbReference type="GO" id="GO:0032050">
    <property type="term" value="F:clathrin heavy chain binding"/>
    <property type="evidence" value="ECO:0007669"/>
    <property type="project" value="TreeGrafter"/>
</dbReference>
<name>A0A9N8ZEF8_9GLOM</name>
<feature type="compositionally biased region" description="Basic and acidic residues" evidence="3">
    <location>
        <begin position="311"/>
        <end position="326"/>
    </location>
</feature>
<proteinExistence type="predicted"/>
<dbReference type="PANTHER" id="PTHR22951">
    <property type="entry name" value="CLATHRIN ASSEMBLY PROTEIN"/>
    <property type="match status" value="1"/>
</dbReference>
<dbReference type="GO" id="GO:0072583">
    <property type="term" value="P:clathrin-dependent endocytosis"/>
    <property type="evidence" value="ECO:0007669"/>
    <property type="project" value="InterPro"/>
</dbReference>